<dbReference type="AlphaFoldDB" id="A0A7J0G5Y8"/>
<dbReference type="Proteomes" id="UP000585474">
    <property type="component" value="Unassembled WGS sequence"/>
</dbReference>
<gene>
    <name evidence="1" type="ORF">Acr_18g0003570</name>
</gene>
<reference evidence="1 2" key="1">
    <citation type="submission" date="2019-07" db="EMBL/GenBank/DDBJ databases">
        <title>De Novo Assembly of kiwifruit Actinidia rufa.</title>
        <authorList>
            <person name="Sugita-Konishi S."/>
            <person name="Sato K."/>
            <person name="Mori E."/>
            <person name="Abe Y."/>
            <person name="Kisaki G."/>
            <person name="Hamano K."/>
            <person name="Suezawa K."/>
            <person name="Otani M."/>
            <person name="Fukuda T."/>
            <person name="Manabe T."/>
            <person name="Gomi K."/>
            <person name="Tabuchi M."/>
            <person name="Akimitsu K."/>
            <person name="Kataoka I."/>
        </authorList>
    </citation>
    <scope>NUCLEOTIDE SEQUENCE [LARGE SCALE GENOMIC DNA]</scope>
    <source>
        <strain evidence="2">cv. Fuchu</strain>
    </source>
</reference>
<organism evidence="1 2">
    <name type="scientific">Actinidia rufa</name>
    <dbReference type="NCBI Taxonomy" id="165716"/>
    <lineage>
        <taxon>Eukaryota</taxon>
        <taxon>Viridiplantae</taxon>
        <taxon>Streptophyta</taxon>
        <taxon>Embryophyta</taxon>
        <taxon>Tracheophyta</taxon>
        <taxon>Spermatophyta</taxon>
        <taxon>Magnoliopsida</taxon>
        <taxon>eudicotyledons</taxon>
        <taxon>Gunneridae</taxon>
        <taxon>Pentapetalae</taxon>
        <taxon>asterids</taxon>
        <taxon>Ericales</taxon>
        <taxon>Actinidiaceae</taxon>
        <taxon>Actinidia</taxon>
    </lineage>
</organism>
<name>A0A7J0G5Y8_9ERIC</name>
<comment type="caution">
    <text evidence="1">The sequence shown here is derived from an EMBL/GenBank/DDBJ whole genome shotgun (WGS) entry which is preliminary data.</text>
</comment>
<evidence type="ECO:0000313" key="1">
    <source>
        <dbReference type="EMBL" id="GFZ06187.1"/>
    </source>
</evidence>
<protein>
    <submittedName>
        <fullName evidence="1">Uncharacterized protein</fullName>
    </submittedName>
</protein>
<proteinExistence type="predicted"/>
<dbReference type="EMBL" id="BJWL01000018">
    <property type="protein sequence ID" value="GFZ06187.1"/>
    <property type="molecule type" value="Genomic_DNA"/>
</dbReference>
<accession>A0A7J0G5Y8</accession>
<evidence type="ECO:0000313" key="2">
    <source>
        <dbReference type="Proteomes" id="UP000585474"/>
    </source>
</evidence>
<sequence length="177" mass="19609">MGSPYQSSVEILPNIRPVRAKANITTKLSLYSKLNKVTMLKLDRGATSLAISRHIRGYEVTCLAMFSLTTLRLDRDIDDMMTSYQPSPRGMAGSAAYPLTQQSARLGTCRVVVCPVTRQLACSGTRRTELYKINPYYLKAPAAEFISVSQLGHRNQQPSAATIHHHWSTTVEGHLSV</sequence>
<keyword evidence="2" id="KW-1185">Reference proteome</keyword>